<evidence type="ECO:0000313" key="2">
    <source>
        <dbReference type="Proteomes" id="UP000030745"/>
    </source>
</evidence>
<sequence>MEVTTRRIRAQVEVCYLDVAEKLVRDVKQSILCAAAEAEAASDERSARFVCALRLSLQRHLKRSGTSVMVTSLPAISSGVFDCDDRGPSIFSCDSTKGSALNVPATLLGHVDKLAILLRPCSVWSAEMADSALDLIRDEAYGAVDGIVPRCGEPCPWCQCPCTKALGHASKSVYDRLHDAPHQPSGLVGAYKSSTEELSPYSCAQSVVQGRWMKYRGKSSRFKDFEKVFPAWATPHVTVHLPLREYIFADCQDELADMHDLRKCVDMPASYAHDLGDIERSLEDLLR</sequence>
<dbReference type="AlphaFoldDB" id="A0A067BQM0"/>
<keyword evidence="2" id="KW-1185">Reference proteome</keyword>
<dbReference type="RefSeq" id="XP_012212312.1">
    <property type="nucleotide sequence ID" value="XM_012356922.1"/>
</dbReference>
<reference evidence="1 2" key="1">
    <citation type="journal article" date="2013" name="PLoS Genet.">
        <title>Distinctive expansion of potential virulence genes in the genome of the oomycete fish pathogen Saprolegnia parasitica.</title>
        <authorList>
            <person name="Jiang R.H."/>
            <person name="de Bruijn I."/>
            <person name="Haas B.J."/>
            <person name="Belmonte R."/>
            <person name="Lobach L."/>
            <person name="Christie J."/>
            <person name="van den Ackerveken G."/>
            <person name="Bottin A."/>
            <person name="Bulone V."/>
            <person name="Diaz-Moreno S.M."/>
            <person name="Dumas B."/>
            <person name="Fan L."/>
            <person name="Gaulin E."/>
            <person name="Govers F."/>
            <person name="Grenville-Briggs L.J."/>
            <person name="Horner N.R."/>
            <person name="Levin J.Z."/>
            <person name="Mammella M."/>
            <person name="Meijer H.J."/>
            <person name="Morris P."/>
            <person name="Nusbaum C."/>
            <person name="Oome S."/>
            <person name="Phillips A.J."/>
            <person name="van Rooyen D."/>
            <person name="Rzeszutek E."/>
            <person name="Saraiva M."/>
            <person name="Secombes C.J."/>
            <person name="Seidl M.F."/>
            <person name="Snel B."/>
            <person name="Stassen J.H."/>
            <person name="Sykes S."/>
            <person name="Tripathy S."/>
            <person name="van den Berg H."/>
            <person name="Vega-Arreguin J.C."/>
            <person name="Wawra S."/>
            <person name="Young S.K."/>
            <person name="Zeng Q."/>
            <person name="Dieguez-Uribeondo J."/>
            <person name="Russ C."/>
            <person name="Tyler B.M."/>
            <person name="van West P."/>
        </authorList>
    </citation>
    <scope>NUCLEOTIDE SEQUENCE [LARGE SCALE GENOMIC DNA]</scope>
    <source>
        <strain evidence="1 2">CBS 223.65</strain>
    </source>
</reference>
<dbReference type="VEuPathDB" id="FungiDB:SPRG_17296"/>
<accession>A0A067BQM0</accession>
<proteinExistence type="predicted"/>
<organism evidence="1 2">
    <name type="scientific">Saprolegnia parasitica (strain CBS 223.65)</name>
    <dbReference type="NCBI Taxonomy" id="695850"/>
    <lineage>
        <taxon>Eukaryota</taxon>
        <taxon>Sar</taxon>
        <taxon>Stramenopiles</taxon>
        <taxon>Oomycota</taxon>
        <taxon>Saprolegniomycetes</taxon>
        <taxon>Saprolegniales</taxon>
        <taxon>Saprolegniaceae</taxon>
        <taxon>Saprolegnia</taxon>
    </lineage>
</organism>
<gene>
    <name evidence="1" type="ORF">SPRG_17296</name>
</gene>
<evidence type="ECO:0000313" key="1">
    <source>
        <dbReference type="EMBL" id="KDO16982.1"/>
    </source>
</evidence>
<dbReference type="OrthoDB" id="6374008at2759"/>
<name>A0A067BQM0_SAPPC</name>
<dbReference type="Proteomes" id="UP000030745">
    <property type="component" value="Unassembled WGS sequence"/>
</dbReference>
<dbReference type="KEGG" id="spar:SPRG_17296"/>
<dbReference type="EMBL" id="KK583831">
    <property type="protein sequence ID" value="KDO16982.1"/>
    <property type="molecule type" value="Genomic_DNA"/>
</dbReference>
<protein>
    <submittedName>
        <fullName evidence="1">Uncharacterized protein</fullName>
    </submittedName>
</protein>
<dbReference type="GeneID" id="24138844"/>